<dbReference type="InterPro" id="IPR011006">
    <property type="entry name" value="CheY-like_superfamily"/>
</dbReference>
<dbReference type="Gene3D" id="1.10.287.130">
    <property type="match status" value="1"/>
</dbReference>
<dbReference type="PROSITE" id="PS00041">
    <property type="entry name" value="HTH_ARAC_FAMILY_1"/>
    <property type="match status" value="1"/>
</dbReference>
<dbReference type="InterPro" id="IPR015943">
    <property type="entry name" value="WD40/YVTN_repeat-like_dom_sf"/>
</dbReference>
<evidence type="ECO:0000256" key="8">
    <source>
        <dbReference type="ARBA" id="ARBA00023012"/>
    </source>
</evidence>
<comment type="catalytic activity">
    <reaction evidence="1">
        <text>ATP + protein L-histidine = ADP + protein N-phospho-L-histidine.</text>
        <dbReference type="EC" id="2.7.13.3"/>
    </reaction>
</comment>
<evidence type="ECO:0000256" key="11">
    <source>
        <dbReference type="ARBA" id="ARBA00023163"/>
    </source>
</evidence>
<evidence type="ECO:0000256" key="6">
    <source>
        <dbReference type="ARBA" id="ARBA00022777"/>
    </source>
</evidence>
<dbReference type="InterPro" id="IPR009057">
    <property type="entry name" value="Homeodomain-like_sf"/>
</dbReference>
<evidence type="ECO:0000256" key="9">
    <source>
        <dbReference type="ARBA" id="ARBA00023015"/>
    </source>
</evidence>
<dbReference type="Gene3D" id="1.10.10.60">
    <property type="entry name" value="Homeodomain-like"/>
    <property type="match status" value="1"/>
</dbReference>
<keyword evidence="5" id="KW-0547">Nucleotide-binding</keyword>
<dbReference type="Pfam" id="PF02518">
    <property type="entry name" value="HATPase_c"/>
    <property type="match status" value="1"/>
</dbReference>
<dbReference type="InterPro" id="IPR018062">
    <property type="entry name" value="HTH_AraC-typ_CS"/>
</dbReference>
<keyword evidence="11" id="KW-0804">Transcription</keyword>
<feature type="domain" description="HTH araC/xylS-type" evidence="14">
    <location>
        <begin position="1348"/>
        <end position="1447"/>
    </location>
</feature>
<keyword evidence="13" id="KW-0472">Membrane</keyword>
<protein>
    <recommendedName>
        <fullName evidence="2">histidine kinase</fullName>
        <ecNumber evidence="2">2.7.13.3</ecNumber>
    </recommendedName>
</protein>
<dbReference type="GO" id="GO:0043565">
    <property type="term" value="F:sequence-specific DNA binding"/>
    <property type="evidence" value="ECO:0007669"/>
    <property type="project" value="InterPro"/>
</dbReference>
<dbReference type="PANTHER" id="PTHR43547:SF2">
    <property type="entry name" value="HYBRID SIGNAL TRANSDUCTION HISTIDINE KINASE C"/>
    <property type="match status" value="1"/>
</dbReference>
<dbReference type="SMART" id="SM00387">
    <property type="entry name" value="HATPase_c"/>
    <property type="match status" value="1"/>
</dbReference>
<dbReference type="Proteomes" id="UP000061587">
    <property type="component" value="Chromosome"/>
</dbReference>
<dbReference type="PRINTS" id="PR00344">
    <property type="entry name" value="BCTRLSENSOR"/>
</dbReference>
<dbReference type="InterPro" id="IPR001789">
    <property type="entry name" value="Sig_transdc_resp-reg_receiver"/>
</dbReference>
<accession>A0A0P0LBD5</accession>
<gene>
    <name evidence="17" type="ORF">BvMPK_0237</name>
</gene>
<evidence type="ECO:0000256" key="10">
    <source>
        <dbReference type="ARBA" id="ARBA00023125"/>
    </source>
</evidence>
<dbReference type="Pfam" id="PF07495">
    <property type="entry name" value="Y_Y_Y"/>
    <property type="match status" value="1"/>
</dbReference>
<evidence type="ECO:0000256" key="3">
    <source>
        <dbReference type="ARBA" id="ARBA00022553"/>
    </source>
</evidence>
<dbReference type="SMART" id="SM00342">
    <property type="entry name" value="HTH_ARAC"/>
    <property type="match status" value="1"/>
</dbReference>
<dbReference type="SUPFAM" id="SSF47384">
    <property type="entry name" value="Homodimeric domain of signal transducing histidine kinase"/>
    <property type="match status" value="1"/>
</dbReference>
<evidence type="ECO:0000256" key="4">
    <source>
        <dbReference type="ARBA" id="ARBA00022679"/>
    </source>
</evidence>
<dbReference type="InterPro" id="IPR011123">
    <property type="entry name" value="Y_Y_Y"/>
</dbReference>
<sequence>MCRCRKSRFFYIILYSNTIKTYCMKKAISLLLLSLCLSVLHARDINFSQISSKNGLSQNTVRAIAEDKNGFIWAGTLDGLNRYDGYNIRSYQLRTGDQHILHDHRIRNLYATRDGNLWVQTYQQEYSCYNPISDQFVHIRDKNGKLLAHENFYESSGGDVWLWGKGTGTIRLHKKEDGNFDQQSYLQAEDACNFLLEDSSGKIWIGGKNGLKSISEQGEVKEFYTYEYYFTHAIEVEGMIYFSTMESELLIYDMKRGIFEEVTPAFNDAMTHLFRLSSHELLVFFDSKGVWIYDISYGTFHQSGLNCEKEHLTSDVEIIYDKKKGVWFYSKSGRLWYCNGEDSRIRRINIDLNKDLAMMGTGQTALSIDAVLAGSDGLYWIVTYGFGLFCYNPVDETLVNYTNQPDPSSLASNYLLSITEDRLGNIWIGSEYAGIIRVVKSPEYVHVVHPEAGTIIGKTNNVRSIYEDSKENIWVGLKNGELYVYDSAMNLKKHIDWVINPYALVEDNQRRMWVGTKGYGIYLFDIENYNELAHLTHKKNKPESLCSDAVFHILKDNKNRIWVASFENGGIGLAQETKEGITFKNFITGKGNKSMIRYLYQDNKERIWGGTSDGLVRFNPGELIRNPDAYVFYNMDLTSPYSLSSNDIKTIYQDTNGDIWIGTAGGGLDKYIEAREGTSDQFLSFTIGEGMPDNYVLGILEHGDYLWLSSENGLSRFCKNDYSVISYQFAQKAYANIFNEGARFKCKNGIMLWGTLDGLMIFDPEKFEPNTNPFPVLVTSLQIDGVDWNEVESSVEKKSITYTEEIQLTYEQNVFTVEFATLDLQNPEQNQYTYILENYDKSWSIPASLNTVTYKNLPPGKYTFKVKGANSYGIWNDEVTSLKITITPPFWKSNMAYTVYVSLFIFILFVFYRLIAKFNRLNNAVEIEKQLTNHKLRFFTNISHEFRTPLTLIQGAVERLNELGDLPVPAYKQLSVLNRNSMNLRRLIDQLLEFRKLQNDVLKLDLEEIDMVSFTQDIYGGFQEIAVQKNINYQFDCSMESLILFIDRKKIDKVLYNLLSNAFKFTPKGGCIILSLAEDEKRRKCILSVKDSGIGIPKEKQHLLFSRFSQIHFSKSGTGVGLSLVKEFVDVHKGKIYFEDNPSGGAIFKVELSTSKETYVGENFVTVRPHMDIIEDSPVVKSVQVEQEKVFPSVESNILAEYRLLVIDDNDDIRDFLMDGFSGSMIVDTAADGKEGLQKAIDTNPDIIICDVMMPEMNGFEVTRQLKKDFQTCHIPIILLTAHSSLEHELEGIDSGADAYITKPFSLKYVQKRVMKLVEQRELLKKLFSKEFTIDERVTNTTDKEFFDKIEKILDDNYEDSTFTIDRFIELSGIRRTIFFKKVKGITGFSPNELIKMKRLNKAAVLLRQGEFTVSEVSYKVGFEDPFYFSKCFKAHFDCTPKNYKKSI</sequence>
<dbReference type="Pfam" id="PF00072">
    <property type="entry name" value="Response_reg"/>
    <property type="match status" value="1"/>
</dbReference>
<keyword evidence="7" id="KW-0067">ATP-binding</keyword>
<feature type="domain" description="Histidine kinase" evidence="15">
    <location>
        <begin position="941"/>
        <end position="1156"/>
    </location>
</feature>
<keyword evidence="4" id="KW-0808">Transferase</keyword>
<keyword evidence="9" id="KW-0805">Transcription regulation</keyword>
<dbReference type="Pfam" id="PF07494">
    <property type="entry name" value="Reg_prop"/>
    <property type="match status" value="4"/>
</dbReference>
<dbReference type="EC" id="2.7.13.3" evidence="2"/>
<dbReference type="PANTHER" id="PTHR43547">
    <property type="entry name" value="TWO-COMPONENT HISTIDINE KINASE"/>
    <property type="match status" value="1"/>
</dbReference>
<dbReference type="CDD" id="cd00082">
    <property type="entry name" value="HisKA"/>
    <property type="match status" value="1"/>
</dbReference>
<dbReference type="SUPFAM" id="SSF63829">
    <property type="entry name" value="Calcium-dependent phosphotriesterase"/>
    <property type="match status" value="2"/>
</dbReference>
<evidence type="ECO:0000313" key="17">
    <source>
        <dbReference type="EMBL" id="ALK82876.1"/>
    </source>
</evidence>
<dbReference type="GO" id="GO:0003700">
    <property type="term" value="F:DNA-binding transcription factor activity"/>
    <property type="evidence" value="ECO:0007669"/>
    <property type="project" value="InterPro"/>
</dbReference>
<evidence type="ECO:0000259" key="16">
    <source>
        <dbReference type="PROSITE" id="PS50110"/>
    </source>
</evidence>
<keyword evidence="3 12" id="KW-0597">Phosphoprotein</keyword>
<dbReference type="SUPFAM" id="SSF46689">
    <property type="entry name" value="Homeodomain-like"/>
    <property type="match status" value="1"/>
</dbReference>
<evidence type="ECO:0000256" key="1">
    <source>
        <dbReference type="ARBA" id="ARBA00000085"/>
    </source>
</evidence>
<dbReference type="FunFam" id="1.10.287.130:FF:000045">
    <property type="entry name" value="Two-component system sensor histidine kinase/response regulator"/>
    <property type="match status" value="1"/>
</dbReference>
<name>A0A0P0LBD5_PHOVU</name>
<dbReference type="Pfam" id="PF00512">
    <property type="entry name" value="HisKA"/>
    <property type="match status" value="1"/>
</dbReference>
<dbReference type="PROSITE" id="PS50109">
    <property type="entry name" value="HIS_KIN"/>
    <property type="match status" value="1"/>
</dbReference>
<dbReference type="InterPro" id="IPR004358">
    <property type="entry name" value="Sig_transdc_His_kin-like_C"/>
</dbReference>
<dbReference type="SUPFAM" id="SSF50952">
    <property type="entry name" value="Soluble quinoprotein glucose dehydrogenase"/>
    <property type="match status" value="1"/>
</dbReference>
<proteinExistence type="predicted"/>
<dbReference type="Gene3D" id="2.130.10.10">
    <property type="entry name" value="YVTN repeat-like/Quinoprotein amine dehydrogenase"/>
    <property type="match status" value="3"/>
</dbReference>
<evidence type="ECO:0000256" key="2">
    <source>
        <dbReference type="ARBA" id="ARBA00012438"/>
    </source>
</evidence>
<dbReference type="SUPFAM" id="SSF52172">
    <property type="entry name" value="CheY-like"/>
    <property type="match status" value="1"/>
</dbReference>
<feature type="modified residue" description="4-aspartylphosphate" evidence="12">
    <location>
        <position position="1251"/>
    </location>
</feature>
<reference evidence="18" key="1">
    <citation type="submission" date="2015-10" db="EMBL/GenBank/DDBJ databases">
        <title>Extensive mobilome-driven genome diversification in gut-associated Bacteroides vulgatus mpk.</title>
        <authorList>
            <person name="Beier S."/>
            <person name="Lange A."/>
            <person name="Huson D.H."/>
            <person name="Frick J.-S."/>
            <person name="Autenrieth I.B."/>
        </authorList>
    </citation>
    <scope>NUCLEOTIDE SEQUENCE [LARGE SCALE GENOMIC DNA]</scope>
    <source>
        <strain evidence="18">mpk</strain>
    </source>
</reference>
<evidence type="ECO:0000313" key="18">
    <source>
        <dbReference type="Proteomes" id="UP000061587"/>
    </source>
</evidence>
<feature type="domain" description="Response regulatory" evidence="16">
    <location>
        <begin position="1203"/>
        <end position="1318"/>
    </location>
</feature>
<evidence type="ECO:0000256" key="12">
    <source>
        <dbReference type="PROSITE-ProRule" id="PRU00169"/>
    </source>
</evidence>
<keyword evidence="10" id="KW-0238">DNA-binding</keyword>
<dbReference type="FunFam" id="2.60.40.10:FF:000791">
    <property type="entry name" value="Two-component system sensor histidine kinase/response regulator"/>
    <property type="match status" value="1"/>
</dbReference>
<dbReference type="Pfam" id="PF12833">
    <property type="entry name" value="HTH_18"/>
    <property type="match status" value="1"/>
</dbReference>
<dbReference type="SMART" id="SM00448">
    <property type="entry name" value="REC"/>
    <property type="match status" value="1"/>
</dbReference>
<evidence type="ECO:0000256" key="7">
    <source>
        <dbReference type="ARBA" id="ARBA00022840"/>
    </source>
</evidence>
<dbReference type="EMBL" id="CP013020">
    <property type="protein sequence ID" value="ALK82876.1"/>
    <property type="molecule type" value="Genomic_DNA"/>
</dbReference>
<dbReference type="Gene3D" id="3.40.50.2300">
    <property type="match status" value="1"/>
</dbReference>
<dbReference type="InterPro" id="IPR003661">
    <property type="entry name" value="HisK_dim/P_dom"/>
</dbReference>
<dbReference type="InterPro" id="IPR011110">
    <property type="entry name" value="Reg_prop"/>
</dbReference>
<dbReference type="SMART" id="SM00388">
    <property type="entry name" value="HisKA"/>
    <property type="match status" value="1"/>
</dbReference>
<evidence type="ECO:0000256" key="13">
    <source>
        <dbReference type="SAM" id="Phobius"/>
    </source>
</evidence>
<dbReference type="Gene3D" id="3.30.565.10">
    <property type="entry name" value="Histidine kinase-like ATPase, C-terminal domain"/>
    <property type="match status" value="1"/>
</dbReference>
<evidence type="ECO:0000259" key="15">
    <source>
        <dbReference type="PROSITE" id="PS50109"/>
    </source>
</evidence>
<keyword evidence="13" id="KW-0812">Transmembrane</keyword>
<feature type="transmembrane region" description="Helical" evidence="13">
    <location>
        <begin position="895"/>
        <end position="915"/>
    </location>
</feature>
<dbReference type="SUPFAM" id="SSF55874">
    <property type="entry name" value="ATPase domain of HSP90 chaperone/DNA topoisomerase II/histidine kinase"/>
    <property type="match status" value="1"/>
</dbReference>
<dbReference type="InterPro" id="IPR005467">
    <property type="entry name" value="His_kinase_dom"/>
</dbReference>
<dbReference type="PATRIC" id="fig|821.40.peg.288"/>
<dbReference type="InterPro" id="IPR003594">
    <property type="entry name" value="HATPase_dom"/>
</dbReference>
<evidence type="ECO:0000256" key="5">
    <source>
        <dbReference type="ARBA" id="ARBA00022741"/>
    </source>
</evidence>
<dbReference type="PROSITE" id="PS01124">
    <property type="entry name" value="HTH_ARAC_FAMILY_2"/>
    <property type="match status" value="1"/>
</dbReference>
<keyword evidence="13" id="KW-1133">Transmembrane helix</keyword>
<dbReference type="InterPro" id="IPR011041">
    <property type="entry name" value="Quinoprot_gluc/sorb_DH_b-prop"/>
</dbReference>
<dbReference type="InterPro" id="IPR036097">
    <property type="entry name" value="HisK_dim/P_sf"/>
</dbReference>
<reference evidence="17 18" key="2">
    <citation type="journal article" date="2016" name="Genome Biol. Evol.">
        <title>Extensive mobilome-driven genome diversification in mouse gut-associated Bacteroides vulgatus mpk.</title>
        <authorList>
            <person name="Lange A."/>
            <person name="Beier S."/>
            <person name="Steimle A."/>
            <person name="Autenrieth I.B."/>
            <person name="Huson D.H."/>
            <person name="Frick J.S."/>
        </authorList>
    </citation>
    <scope>NUCLEOTIDE SEQUENCE [LARGE SCALE GENOMIC DNA]</scope>
    <source>
        <strain evidence="18">mpk</strain>
    </source>
</reference>
<dbReference type="Gene3D" id="2.60.40.10">
    <property type="entry name" value="Immunoglobulins"/>
    <property type="match status" value="1"/>
</dbReference>
<keyword evidence="6 17" id="KW-0418">Kinase</keyword>
<dbReference type="PROSITE" id="PS50110">
    <property type="entry name" value="RESPONSE_REGULATORY"/>
    <property type="match status" value="1"/>
</dbReference>
<dbReference type="FunFam" id="3.30.565.10:FF:000037">
    <property type="entry name" value="Hybrid sensor histidine kinase/response regulator"/>
    <property type="match status" value="1"/>
</dbReference>
<keyword evidence="8" id="KW-0902">Two-component regulatory system</keyword>
<dbReference type="InterPro" id="IPR036890">
    <property type="entry name" value="HATPase_C_sf"/>
</dbReference>
<organism evidence="17 18">
    <name type="scientific">Phocaeicola vulgatus</name>
    <name type="common">Bacteroides vulgatus</name>
    <dbReference type="NCBI Taxonomy" id="821"/>
    <lineage>
        <taxon>Bacteria</taxon>
        <taxon>Pseudomonadati</taxon>
        <taxon>Bacteroidota</taxon>
        <taxon>Bacteroidia</taxon>
        <taxon>Bacteroidales</taxon>
        <taxon>Bacteroidaceae</taxon>
        <taxon>Phocaeicola</taxon>
    </lineage>
</organism>
<evidence type="ECO:0000259" key="14">
    <source>
        <dbReference type="PROSITE" id="PS01124"/>
    </source>
</evidence>
<dbReference type="GO" id="GO:0000155">
    <property type="term" value="F:phosphorelay sensor kinase activity"/>
    <property type="evidence" value="ECO:0007669"/>
    <property type="project" value="InterPro"/>
</dbReference>
<dbReference type="GO" id="GO:0005524">
    <property type="term" value="F:ATP binding"/>
    <property type="evidence" value="ECO:0007669"/>
    <property type="project" value="UniProtKB-KW"/>
</dbReference>
<dbReference type="InterPro" id="IPR013783">
    <property type="entry name" value="Ig-like_fold"/>
</dbReference>
<dbReference type="InterPro" id="IPR018060">
    <property type="entry name" value="HTH_AraC"/>
</dbReference>